<dbReference type="HOGENOM" id="CLU_051023_3_1_1"/>
<reference evidence="8" key="1">
    <citation type="submission" date="2011-12" db="EMBL/GenBank/DDBJ databases">
        <title>The Draft Genome of Lepisosteus oculatus.</title>
        <authorList>
            <consortium name="The Broad Institute Genome Assembly &amp; Analysis Group"/>
            <consortium name="Computational R&amp;D Group"/>
            <consortium name="and Sequencing Platform"/>
            <person name="Di Palma F."/>
            <person name="Alfoldi J."/>
            <person name="Johnson J."/>
            <person name="Berlin A."/>
            <person name="Gnerre S."/>
            <person name="Jaffe D."/>
            <person name="MacCallum I."/>
            <person name="Young S."/>
            <person name="Walker B.J."/>
            <person name="Lander E.S."/>
            <person name="Lindblad-Toh K."/>
        </authorList>
    </citation>
    <scope>NUCLEOTIDE SEQUENCE [LARGE SCALE GENOMIC DNA]</scope>
</reference>
<dbReference type="PANTHER" id="PTHR11860:SF111">
    <property type="entry name" value="IMMUNOGLOBULIN SUBTYPE DOMAIN-CONTAINING PROTEIN"/>
    <property type="match status" value="1"/>
</dbReference>
<dbReference type="Gene3D" id="2.60.40.10">
    <property type="entry name" value="Immunoglobulins"/>
    <property type="match status" value="1"/>
</dbReference>
<dbReference type="Proteomes" id="UP000018468">
    <property type="component" value="Linkage group LG3"/>
</dbReference>
<dbReference type="STRING" id="7918.ENSLOCP00000014472"/>
<feature type="domain" description="Immunoglobulin" evidence="6">
    <location>
        <begin position="21"/>
        <end position="121"/>
    </location>
</feature>
<evidence type="ECO:0000256" key="2">
    <source>
        <dbReference type="ARBA" id="ARBA00022692"/>
    </source>
</evidence>
<keyword evidence="8" id="KW-1185">Reference proteome</keyword>
<dbReference type="SUPFAM" id="SSF48726">
    <property type="entry name" value="Immunoglobulin"/>
    <property type="match status" value="1"/>
</dbReference>
<evidence type="ECO:0000256" key="5">
    <source>
        <dbReference type="SAM" id="SignalP"/>
    </source>
</evidence>
<evidence type="ECO:0000256" key="4">
    <source>
        <dbReference type="SAM" id="MobiDB-lite"/>
    </source>
</evidence>
<dbReference type="GeneTree" id="ENSGT00940000154332"/>
<dbReference type="InterPro" id="IPR036179">
    <property type="entry name" value="Ig-like_dom_sf"/>
</dbReference>
<protein>
    <submittedName>
        <fullName evidence="7">CMRF35-like molecule 5</fullName>
    </submittedName>
</protein>
<evidence type="ECO:0000256" key="3">
    <source>
        <dbReference type="ARBA" id="ARBA00023136"/>
    </source>
</evidence>
<dbReference type="KEGG" id="loc:107076813"/>
<dbReference type="InterPro" id="IPR013783">
    <property type="entry name" value="Ig-like_fold"/>
</dbReference>
<name>W5N1G3_LEPOC</name>
<feature type="signal peptide" evidence="5">
    <location>
        <begin position="1"/>
        <end position="15"/>
    </location>
</feature>
<dbReference type="PANTHER" id="PTHR11860">
    <property type="entry name" value="POLYMERIC-IMMUNOGLOBULIN RECEPTOR"/>
    <property type="match status" value="1"/>
</dbReference>
<keyword evidence="3" id="KW-0472">Membrane</keyword>
<dbReference type="eggNOG" id="ENOG502SURU">
    <property type="taxonomic scope" value="Eukaryota"/>
</dbReference>
<sequence>MKLLAIMAVLSGAHSIIVLNSKDVTGWVHGTVTVQCSYSTENQLSNQVKYWCKGHNLLTCTILVRTDDSTTHDRISISDNKTEAMVSITMKDLQERDEGDYWCGVSLPGPDDAEQVHIKVNRRKDSGANESSEETEKNTTDPRETTPVSSGIAVWSVVRWLLFCMMLAGPVTVTCWQTGTRRTCPPAAHT</sequence>
<proteinExistence type="predicted"/>
<dbReference type="OMA" id="WAVIRWI"/>
<dbReference type="InterPro" id="IPR013106">
    <property type="entry name" value="Ig_V-set"/>
</dbReference>
<accession>W5N1G3</accession>
<dbReference type="SMART" id="SM00409">
    <property type="entry name" value="IG"/>
    <property type="match status" value="1"/>
</dbReference>
<keyword evidence="5" id="KW-0732">Signal</keyword>
<evidence type="ECO:0000313" key="8">
    <source>
        <dbReference type="Proteomes" id="UP000018468"/>
    </source>
</evidence>
<organism evidence="7 8">
    <name type="scientific">Lepisosteus oculatus</name>
    <name type="common">Spotted gar</name>
    <dbReference type="NCBI Taxonomy" id="7918"/>
    <lineage>
        <taxon>Eukaryota</taxon>
        <taxon>Metazoa</taxon>
        <taxon>Chordata</taxon>
        <taxon>Craniata</taxon>
        <taxon>Vertebrata</taxon>
        <taxon>Euteleostomi</taxon>
        <taxon>Actinopterygii</taxon>
        <taxon>Neopterygii</taxon>
        <taxon>Holostei</taxon>
        <taxon>Semionotiformes</taxon>
        <taxon>Lepisosteidae</taxon>
        <taxon>Lepisosteus</taxon>
    </lineage>
</organism>
<evidence type="ECO:0000313" key="7">
    <source>
        <dbReference type="Ensembl" id="ENSLOCP00000014472.1"/>
    </source>
</evidence>
<evidence type="ECO:0000259" key="6">
    <source>
        <dbReference type="SMART" id="SM00409"/>
    </source>
</evidence>
<dbReference type="EMBL" id="AHAT01016705">
    <property type="status" value="NOT_ANNOTATED_CDS"/>
    <property type="molecule type" value="Genomic_DNA"/>
</dbReference>
<dbReference type="InParanoid" id="W5N1G3"/>
<dbReference type="Bgee" id="ENSLOCG00000011772">
    <property type="expression patterns" value="Expressed in bone element and 8 other cell types or tissues"/>
</dbReference>
<feature type="chain" id="PRO_5012745750" evidence="5">
    <location>
        <begin position="16"/>
        <end position="190"/>
    </location>
</feature>
<dbReference type="InterPro" id="IPR003599">
    <property type="entry name" value="Ig_sub"/>
</dbReference>
<dbReference type="Ensembl" id="ENSLOCT00000014501.1">
    <property type="protein sequence ID" value="ENSLOCP00000014472.1"/>
    <property type="gene ID" value="ENSLOCG00000011772.1"/>
</dbReference>
<comment type="subcellular location">
    <subcellularLocation>
        <location evidence="1">Membrane</location>
    </subcellularLocation>
</comment>
<dbReference type="GO" id="GO:0004888">
    <property type="term" value="F:transmembrane signaling receptor activity"/>
    <property type="evidence" value="ECO:0000318"/>
    <property type="project" value="GO_Central"/>
</dbReference>
<reference evidence="7" key="3">
    <citation type="submission" date="2025-09" db="UniProtKB">
        <authorList>
            <consortium name="Ensembl"/>
        </authorList>
    </citation>
    <scope>IDENTIFICATION</scope>
</reference>
<feature type="region of interest" description="Disordered" evidence="4">
    <location>
        <begin position="120"/>
        <end position="148"/>
    </location>
</feature>
<dbReference type="AlphaFoldDB" id="W5N1G3"/>
<evidence type="ECO:0000256" key="1">
    <source>
        <dbReference type="ARBA" id="ARBA00004370"/>
    </source>
</evidence>
<dbReference type="InterPro" id="IPR050671">
    <property type="entry name" value="CD300_family_receptors"/>
</dbReference>
<reference evidence="7" key="2">
    <citation type="submission" date="2025-08" db="UniProtKB">
        <authorList>
            <consortium name="Ensembl"/>
        </authorList>
    </citation>
    <scope>IDENTIFICATION</scope>
</reference>
<keyword evidence="2" id="KW-0812">Transmembrane</keyword>
<dbReference type="Pfam" id="PF07686">
    <property type="entry name" value="V-set"/>
    <property type="match status" value="1"/>
</dbReference>
<dbReference type="GO" id="GO:0005886">
    <property type="term" value="C:plasma membrane"/>
    <property type="evidence" value="ECO:0000318"/>
    <property type="project" value="GO_Central"/>
</dbReference>
<dbReference type="OrthoDB" id="284782at2759"/>
<dbReference type="GO" id="GO:0007165">
    <property type="term" value="P:signal transduction"/>
    <property type="evidence" value="ECO:0000318"/>
    <property type="project" value="GO_Central"/>
</dbReference>
<feature type="compositionally biased region" description="Basic and acidic residues" evidence="4">
    <location>
        <begin position="134"/>
        <end position="144"/>
    </location>
</feature>